<proteinExistence type="predicted"/>
<evidence type="ECO:0000313" key="2">
    <source>
        <dbReference type="Proteomes" id="UP000326759"/>
    </source>
</evidence>
<comment type="caution">
    <text evidence="1">The sequence shown here is derived from an EMBL/GenBank/DDBJ whole genome shotgun (WGS) entry which is preliminary data.</text>
</comment>
<dbReference type="OrthoDB" id="205623at2759"/>
<organism evidence="1 2">
    <name type="scientific">Armadillidium nasatum</name>
    <dbReference type="NCBI Taxonomy" id="96803"/>
    <lineage>
        <taxon>Eukaryota</taxon>
        <taxon>Metazoa</taxon>
        <taxon>Ecdysozoa</taxon>
        <taxon>Arthropoda</taxon>
        <taxon>Crustacea</taxon>
        <taxon>Multicrustacea</taxon>
        <taxon>Malacostraca</taxon>
        <taxon>Eumalacostraca</taxon>
        <taxon>Peracarida</taxon>
        <taxon>Isopoda</taxon>
        <taxon>Oniscidea</taxon>
        <taxon>Crinocheta</taxon>
        <taxon>Armadillidiidae</taxon>
        <taxon>Armadillidium</taxon>
    </lineage>
</organism>
<evidence type="ECO:0000313" key="1">
    <source>
        <dbReference type="EMBL" id="KAB7499810.1"/>
    </source>
</evidence>
<name>A0A5N5T4C1_9CRUS</name>
<dbReference type="Proteomes" id="UP000326759">
    <property type="component" value="Unassembled WGS sequence"/>
</dbReference>
<accession>A0A5N5T4C1</accession>
<dbReference type="AlphaFoldDB" id="A0A5N5T4C1"/>
<keyword evidence="2" id="KW-1185">Reference proteome</keyword>
<dbReference type="EMBL" id="SEYY01016527">
    <property type="protein sequence ID" value="KAB7499810.1"/>
    <property type="molecule type" value="Genomic_DNA"/>
</dbReference>
<protein>
    <submittedName>
        <fullName evidence="1">Uncharacterized protein</fullName>
    </submittedName>
</protein>
<sequence>MPDKSITMALKSGHTINPVIYEESVKQYEQFGGNRVGTIRLEPDGWFFTSPFITYANKIYDFKKPVKLDGAFALTITN</sequence>
<reference evidence="1 2" key="1">
    <citation type="journal article" date="2019" name="PLoS Biol.">
        <title>Sex chromosomes control vertical transmission of feminizing Wolbachia symbionts in an isopod.</title>
        <authorList>
            <person name="Becking T."/>
            <person name="Chebbi M.A."/>
            <person name="Giraud I."/>
            <person name="Moumen B."/>
            <person name="Laverre T."/>
            <person name="Caubet Y."/>
            <person name="Peccoud J."/>
            <person name="Gilbert C."/>
            <person name="Cordaux R."/>
        </authorList>
    </citation>
    <scope>NUCLEOTIDE SEQUENCE [LARGE SCALE GENOMIC DNA]</scope>
    <source>
        <strain evidence="1">ANa2</strain>
        <tissue evidence="1">Whole body excluding digestive tract and cuticle</tissue>
    </source>
</reference>
<gene>
    <name evidence="1" type="ORF">Anas_14225</name>
</gene>